<dbReference type="AlphaFoldDB" id="F8QC22"/>
<sequence length="106" mass="11893">MPIQALKRQLLKKFFQNASNLSTTIGNSTHWILGLILSALLESSALFKLPTESKCGYIKKSLHPPHLPAAYDPDCAPASYEKFWYFDSPIPKKDKSFLASESPHKT</sequence>
<dbReference type="Proteomes" id="UP000008063">
    <property type="component" value="Unassembled WGS sequence"/>
</dbReference>
<reference evidence="2" key="1">
    <citation type="journal article" date="2011" name="Science">
        <title>The plant cell wall-decomposing machinery underlies the functional diversity of forest fungi.</title>
        <authorList>
            <person name="Eastwood D.C."/>
            <person name="Floudas D."/>
            <person name="Binder M."/>
            <person name="Majcherczyk A."/>
            <person name="Schneider P."/>
            <person name="Aerts A."/>
            <person name="Asiegbu F.O."/>
            <person name="Baker S.E."/>
            <person name="Barry K."/>
            <person name="Bendiksby M."/>
            <person name="Blumentritt M."/>
            <person name="Coutinho P.M."/>
            <person name="Cullen D."/>
            <person name="de Vries R.P."/>
            <person name="Gathman A."/>
            <person name="Goodell B."/>
            <person name="Henrissat B."/>
            <person name="Ihrmark K."/>
            <person name="Kauserud H."/>
            <person name="Kohler A."/>
            <person name="LaButti K."/>
            <person name="Lapidus A."/>
            <person name="Lavin J.L."/>
            <person name="Lee Y.-H."/>
            <person name="Lindquist E."/>
            <person name="Lilly W."/>
            <person name="Lucas S."/>
            <person name="Morin E."/>
            <person name="Murat C."/>
            <person name="Oguiza J.A."/>
            <person name="Park J."/>
            <person name="Pisabarro A.G."/>
            <person name="Riley R."/>
            <person name="Rosling A."/>
            <person name="Salamov A."/>
            <person name="Schmidt O."/>
            <person name="Schmutz J."/>
            <person name="Skrede I."/>
            <person name="Stenlid J."/>
            <person name="Wiebenga A."/>
            <person name="Xie X."/>
            <person name="Kuees U."/>
            <person name="Hibbett D.S."/>
            <person name="Hoffmeister D."/>
            <person name="Hoegberg N."/>
            <person name="Martin F."/>
            <person name="Grigoriev I.V."/>
            <person name="Watkinson S.C."/>
        </authorList>
    </citation>
    <scope>NUCLEOTIDE SEQUENCE [LARGE SCALE GENOMIC DNA]</scope>
    <source>
        <strain evidence="2">strain S7.3</strain>
    </source>
</reference>
<protein>
    <submittedName>
        <fullName evidence="1">Uncharacterized protein</fullName>
    </submittedName>
</protein>
<keyword evidence="2" id="KW-1185">Reference proteome</keyword>
<name>F8QC22_SERL3</name>
<dbReference type="EMBL" id="GL945489">
    <property type="protein sequence ID" value="EGN94141.1"/>
    <property type="molecule type" value="Genomic_DNA"/>
</dbReference>
<dbReference type="HOGENOM" id="CLU_2224801_0_0_1"/>
<dbReference type="InParanoid" id="F8QC22"/>
<gene>
    <name evidence="1" type="ORF">SERLA73DRAFT_155897</name>
</gene>
<accession>F8QC22</accession>
<evidence type="ECO:0000313" key="1">
    <source>
        <dbReference type="EMBL" id="EGN94141.1"/>
    </source>
</evidence>
<proteinExistence type="predicted"/>
<organism evidence="2">
    <name type="scientific">Serpula lacrymans var. lacrymans (strain S7.3)</name>
    <name type="common">Dry rot fungus</name>
    <dbReference type="NCBI Taxonomy" id="936435"/>
    <lineage>
        <taxon>Eukaryota</taxon>
        <taxon>Fungi</taxon>
        <taxon>Dikarya</taxon>
        <taxon>Basidiomycota</taxon>
        <taxon>Agaricomycotina</taxon>
        <taxon>Agaricomycetes</taxon>
        <taxon>Agaricomycetidae</taxon>
        <taxon>Boletales</taxon>
        <taxon>Coniophorineae</taxon>
        <taxon>Serpulaceae</taxon>
        <taxon>Serpula</taxon>
    </lineage>
</organism>
<evidence type="ECO:0000313" key="2">
    <source>
        <dbReference type="Proteomes" id="UP000008063"/>
    </source>
</evidence>